<dbReference type="AlphaFoldDB" id="A0A511YFT0"/>
<dbReference type="Proteomes" id="UP000321150">
    <property type="component" value="Unassembled WGS sequence"/>
</dbReference>
<keyword evidence="1" id="KW-0732">Signal</keyword>
<dbReference type="RefSeq" id="WP_111960999.1">
    <property type="nucleotide sequence ID" value="NZ_BJYI01000025.1"/>
</dbReference>
<sequence length="394" mass="40754">MKKKVILILLLSSVRVALFYSQVGIGTTTPRGALDINKPTNNNMGLVLPTNPDPNNIINPQGGAVAIGTIMYDSTNNCIKYYKPTGWSNCLCDTCSSTPTPLVGGLDCASGALTGTYRDNLPSNGTKVINYTGGNGQPYTAFSVASTGVTGLTAIAPSGTLANGNGNFTMTISGTPSGSGSANFTLNFGGQICTFNVNVVTVNTNCTASEELGVNVSTNPASPTVLTIGGETVNVYRVTAGTMPNQTASASGFPAPQTVGGVTMYNPSAYFILGNGVYKHVTTMTLVFSKPVNNIGFKTNWYANTDSSQLSAKDINGNPVTLTMYNVIGNTSVLSYNSSGNNLTVTGQSSSGNTGSIAYIISSSTPYTEITITSPTSLDDILAAFTYCNAYVAP</sequence>
<name>A0A511YFT0_9FLAO</name>
<reference evidence="2 3" key="1">
    <citation type="submission" date="2019-07" db="EMBL/GenBank/DDBJ databases">
        <title>Whole genome shotgun sequence of Chryseobacterium lathyri NBRC 105250.</title>
        <authorList>
            <person name="Hosoyama A."/>
            <person name="Uohara A."/>
            <person name="Ohji S."/>
            <person name="Ichikawa N."/>
        </authorList>
    </citation>
    <scope>NUCLEOTIDE SEQUENCE [LARGE SCALE GENOMIC DNA]</scope>
    <source>
        <strain evidence="2 3">NBRC 105250</strain>
    </source>
</reference>
<evidence type="ECO:0000313" key="2">
    <source>
        <dbReference type="EMBL" id="GEN74060.1"/>
    </source>
</evidence>
<feature type="chain" id="PRO_5021949032" evidence="1">
    <location>
        <begin position="20"/>
        <end position="394"/>
    </location>
</feature>
<organism evidence="2 3">
    <name type="scientific">Chryseobacterium lathyri</name>
    <dbReference type="NCBI Taxonomy" id="395933"/>
    <lineage>
        <taxon>Bacteria</taxon>
        <taxon>Pseudomonadati</taxon>
        <taxon>Bacteroidota</taxon>
        <taxon>Flavobacteriia</taxon>
        <taxon>Flavobacteriales</taxon>
        <taxon>Weeksellaceae</taxon>
        <taxon>Chryseobacterium group</taxon>
        <taxon>Chryseobacterium</taxon>
    </lineage>
</organism>
<evidence type="ECO:0000313" key="3">
    <source>
        <dbReference type="Proteomes" id="UP000321150"/>
    </source>
</evidence>
<feature type="signal peptide" evidence="1">
    <location>
        <begin position="1"/>
        <end position="19"/>
    </location>
</feature>
<evidence type="ECO:0000256" key="1">
    <source>
        <dbReference type="SAM" id="SignalP"/>
    </source>
</evidence>
<dbReference type="OrthoDB" id="1252557at2"/>
<protein>
    <submittedName>
        <fullName evidence="2">Uncharacterized protein</fullName>
    </submittedName>
</protein>
<comment type="caution">
    <text evidence="2">The sequence shown here is derived from an EMBL/GenBank/DDBJ whole genome shotgun (WGS) entry which is preliminary data.</text>
</comment>
<proteinExistence type="predicted"/>
<accession>A0A511YFT0</accession>
<dbReference type="EMBL" id="BJYI01000025">
    <property type="protein sequence ID" value="GEN74060.1"/>
    <property type="molecule type" value="Genomic_DNA"/>
</dbReference>
<gene>
    <name evidence="2" type="ORF">CLA01_41320</name>
</gene>